<keyword evidence="12" id="KW-1185">Reference proteome</keyword>
<dbReference type="InterPro" id="IPR000445">
    <property type="entry name" value="HhH_motif"/>
</dbReference>
<comment type="similarity">
    <text evidence="1 8">Belongs to the Nth/MutY family.</text>
</comment>
<dbReference type="InterPro" id="IPR030841">
    <property type="entry name" value="NTH1"/>
</dbReference>
<comment type="catalytic activity">
    <reaction evidence="7 8">
        <text>2'-deoxyribonucleotide-(2'-deoxyribose 5'-phosphate)-2'-deoxyribonucleotide-DNA = a 3'-end 2'-deoxyribonucleotide-(2,3-dehydro-2,3-deoxyribose 5'-phosphate)-DNA + a 5'-end 5'-phospho-2'-deoxyribonucleoside-DNA + H(+)</text>
        <dbReference type="Rhea" id="RHEA:66592"/>
        <dbReference type="Rhea" id="RHEA-COMP:13180"/>
        <dbReference type="Rhea" id="RHEA-COMP:16897"/>
        <dbReference type="Rhea" id="RHEA-COMP:17067"/>
        <dbReference type="ChEBI" id="CHEBI:15378"/>
        <dbReference type="ChEBI" id="CHEBI:136412"/>
        <dbReference type="ChEBI" id="CHEBI:157695"/>
        <dbReference type="ChEBI" id="CHEBI:167181"/>
        <dbReference type="EC" id="4.2.99.18"/>
    </reaction>
</comment>
<feature type="region of interest" description="Disordered" evidence="9">
    <location>
        <begin position="1"/>
        <end position="143"/>
    </location>
</feature>
<dbReference type="InterPro" id="IPR023170">
    <property type="entry name" value="HhH_base_excis_C"/>
</dbReference>
<dbReference type="GO" id="GO:0003677">
    <property type="term" value="F:DNA binding"/>
    <property type="evidence" value="ECO:0007669"/>
    <property type="project" value="UniProtKB-UniRule"/>
</dbReference>
<dbReference type="OrthoDB" id="2099276at2759"/>
<feature type="region of interest" description="Disordered" evidence="9">
    <location>
        <begin position="164"/>
        <end position="191"/>
    </location>
</feature>
<dbReference type="Gene3D" id="1.10.340.30">
    <property type="entry name" value="Hypothetical protein, domain 2"/>
    <property type="match status" value="1"/>
</dbReference>
<dbReference type="PANTHER" id="PTHR43286:SF1">
    <property type="entry name" value="ENDONUCLEASE III-LIKE PROTEIN 1"/>
    <property type="match status" value="1"/>
</dbReference>
<dbReference type="EC" id="3.2.2.-" evidence="8"/>
<dbReference type="AlphaFoldDB" id="A0A316ZF52"/>
<evidence type="ECO:0000313" key="11">
    <source>
        <dbReference type="EMBL" id="PWN98975.1"/>
    </source>
</evidence>
<dbReference type="Pfam" id="PF00730">
    <property type="entry name" value="HhH-GPD"/>
    <property type="match status" value="1"/>
</dbReference>
<dbReference type="InterPro" id="IPR003265">
    <property type="entry name" value="HhH-GPD_domain"/>
</dbReference>
<comment type="caution">
    <text evidence="8">Lacks conserved residue(s) required for the propagation of feature annotation.</text>
</comment>
<evidence type="ECO:0000313" key="12">
    <source>
        <dbReference type="Proteomes" id="UP000245946"/>
    </source>
</evidence>
<dbReference type="SMART" id="SM00478">
    <property type="entry name" value="ENDO3c"/>
    <property type="match status" value="1"/>
</dbReference>
<evidence type="ECO:0000256" key="6">
    <source>
        <dbReference type="ARBA" id="ARBA00023295"/>
    </source>
</evidence>
<dbReference type="InterPro" id="IPR011257">
    <property type="entry name" value="DNA_glycosylase"/>
</dbReference>
<comment type="function">
    <text evidence="8">Bifunctional DNA N-glycosylase with associated apurinic/apyrimidinic (AP) lyase function that catalyzes the first step in base excision repair (BER), the primary repair pathway for the repair of oxidative DNA damage. The DNA N-glycosylase activity releases the damaged DNA base from DNA by cleaving the N-glycosidic bond, leaving an AP site. The AP lyase activity cleaves the phosphodiester bond 3' to the AP site by a beta-elimination. Primarily recognizes and repairs oxidative base damage of pyrimidines.</text>
</comment>
<evidence type="ECO:0000256" key="2">
    <source>
        <dbReference type="ARBA" id="ARBA00022763"/>
    </source>
</evidence>
<keyword evidence="5 8" id="KW-0456">Lyase</keyword>
<evidence type="ECO:0000256" key="3">
    <source>
        <dbReference type="ARBA" id="ARBA00022801"/>
    </source>
</evidence>
<feature type="domain" description="HhH-GPD" evidence="10">
    <location>
        <begin position="203"/>
        <end position="354"/>
    </location>
</feature>
<keyword evidence="8" id="KW-0496">Mitochondrion</keyword>
<dbReference type="GO" id="GO:0140078">
    <property type="term" value="F:class I DNA-(apurinic or apyrimidinic site) endonuclease activity"/>
    <property type="evidence" value="ECO:0007669"/>
    <property type="project" value="UniProtKB-EC"/>
</dbReference>
<dbReference type="Gene3D" id="1.10.1670.10">
    <property type="entry name" value="Helix-hairpin-Helix base-excision DNA repair enzymes (C-terminal)"/>
    <property type="match status" value="1"/>
</dbReference>
<dbReference type="FunFam" id="1.10.340.30:FF:000001">
    <property type="entry name" value="Endonuclease III"/>
    <property type="match status" value="1"/>
</dbReference>
<dbReference type="GO" id="GO:0005739">
    <property type="term" value="C:mitochondrion"/>
    <property type="evidence" value="ECO:0007669"/>
    <property type="project" value="UniProtKB-SubCell"/>
</dbReference>
<evidence type="ECO:0000256" key="5">
    <source>
        <dbReference type="ARBA" id="ARBA00023239"/>
    </source>
</evidence>
<keyword evidence="3 8" id="KW-0378">Hydrolase</keyword>
<dbReference type="STRING" id="58919.A0A316ZF52"/>
<dbReference type="PROSITE" id="PS01155">
    <property type="entry name" value="ENDONUCLEASE_III_2"/>
    <property type="match status" value="1"/>
</dbReference>
<dbReference type="PANTHER" id="PTHR43286">
    <property type="entry name" value="ENDONUCLEASE III-LIKE PROTEIN 1"/>
    <property type="match status" value="1"/>
</dbReference>
<evidence type="ECO:0000256" key="1">
    <source>
        <dbReference type="ARBA" id="ARBA00008343"/>
    </source>
</evidence>
<dbReference type="EC" id="4.2.99.18" evidence="8"/>
<accession>A0A316ZF52</accession>
<dbReference type="InterPro" id="IPR004036">
    <property type="entry name" value="Endonuclease-III-like_CS2"/>
</dbReference>
<dbReference type="GO" id="GO:0006285">
    <property type="term" value="P:base-excision repair, AP site formation"/>
    <property type="evidence" value="ECO:0007669"/>
    <property type="project" value="UniProtKB-UniRule"/>
</dbReference>
<keyword evidence="6 8" id="KW-0326">Glycosidase</keyword>
<feature type="compositionally biased region" description="Basic and acidic residues" evidence="9">
    <location>
        <begin position="169"/>
        <end position="191"/>
    </location>
</feature>
<dbReference type="SUPFAM" id="SSF48150">
    <property type="entry name" value="DNA-glycosylase"/>
    <property type="match status" value="1"/>
</dbReference>
<feature type="compositionally biased region" description="Basic and acidic residues" evidence="9">
    <location>
        <begin position="59"/>
        <end position="72"/>
    </location>
</feature>
<dbReference type="CDD" id="cd00056">
    <property type="entry name" value="ENDO3c"/>
    <property type="match status" value="1"/>
</dbReference>
<keyword evidence="8" id="KW-0539">Nucleus</keyword>
<dbReference type="EMBL" id="KZ819289">
    <property type="protein sequence ID" value="PWN98975.1"/>
    <property type="molecule type" value="Genomic_DNA"/>
</dbReference>
<reference evidence="11 12" key="1">
    <citation type="journal article" date="2018" name="Mol. Biol. Evol.">
        <title>Broad Genomic Sampling Reveals a Smut Pathogenic Ancestry of the Fungal Clade Ustilaginomycotina.</title>
        <authorList>
            <person name="Kijpornyongpan T."/>
            <person name="Mondo S.J."/>
            <person name="Barry K."/>
            <person name="Sandor L."/>
            <person name="Lee J."/>
            <person name="Lipzen A."/>
            <person name="Pangilinan J."/>
            <person name="LaButti K."/>
            <person name="Hainaut M."/>
            <person name="Henrissat B."/>
            <person name="Grigoriev I.V."/>
            <person name="Spatafora J.W."/>
            <person name="Aime M.C."/>
        </authorList>
    </citation>
    <scope>NUCLEOTIDE SEQUENCE [LARGE SCALE GENOMIC DNA]</scope>
    <source>
        <strain evidence="11 12">MCA 4186</strain>
    </source>
</reference>
<dbReference type="HAMAP" id="MF_03183">
    <property type="entry name" value="Endonuclease_III_Nth"/>
    <property type="match status" value="1"/>
</dbReference>
<name>A0A316ZF52_9BASI</name>
<feature type="compositionally biased region" description="Low complexity" evidence="9">
    <location>
        <begin position="17"/>
        <end position="37"/>
    </location>
</feature>
<proteinExistence type="inferred from homology"/>
<evidence type="ECO:0000256" key="4">
    <source>
        <dbReference type="ARBA" id="ARBA00023204"/>
    </source>
</evidence>
<comment type="subcellular location">
    <subcellularLocation>
        <location evidence="8">Nucleus</location>
    </subcellularLocation>
    <subcellularLocation>
        <location evidence="8">Mitochondrion</location>
    </subcellularLocation>
</comment>
<evidence type="ECO:0000256" key="9">
    <source>
        <dbReference type="SAM" id="MobiDB-lite"/>
    </source>
</evidence>
<dbReference type="GO" id="GO:0000703">
    <property type="term" value="F:oxidized pyrimidine nucleobase lesion DNA N-glycosylase activity"/>
    <property type="evidence" value="ECO:0007669"/>
    <property type="project" value="UniProtKB-UniRule"/>
</dbReference>
<organism evidence="11 12">
    <name type="scientific">Tilletiopsis washingtonensis</name>
    <dbReference type="NCBI Taxonomy" id="58919"/>
    <lineage>
        <taxon>Eukaryota</taxon>
        <taxon>Fungi</taxon>
        <taxon>Dikarya</taxon>
        <taxon>Basidiomycota</taxon>
        <taxon>Ustilaginomycotina</taxon>
        <taxon>Exobasidiomycetes</taxon>
        <taxon>Entylomatales</taxon>
        <taxon>Entylomatales incertae sedis</taxon>
        <taxon>Tilletiopsis</taxon>
    </lineage>
</organism>
<dbReference type="GO" id="GO:0005634">
    <property type="term" value="C:nucleus"/>
    <property type="evidence" value="ECO:0007669"/>
    <property type="project" value="UniProtKB-SubCell"/>
</dbReference>
<feature type="compositionally biased region" description="Low complexity" evidence="9">
    <location>
        <begin position="74"/>
        <end position="102"/>
    </location>
</feature>
<protein>
    <recommendedName>
        <fullName evidence="8">Endonuclease III homolog</fullName>
        <ecNumber evidence="8">3.2.2.-</ecNumber>
        <ecNumber evidence="8">4.2.99.18</ecNumber>
    </recommendedName>
    <alternativeName>
        <fullName evidence="8">Bifunctional DNA N-glycosylase/DNA-(apurinic or apyrimidinic site) lyase</fullName>
        <shortName evidence="8">DNA glycosylase/AP lyase</shortName>
    </alternativeName>
</protein>
<gene>
    <name evidence="8" type="primary">NTH1</name>
    <name evidence="11" type="ORF">FA09DRAFT_295862</name>
</gene>
<evidence type="ECO:0000256" key="8">
    <source>
        <dbReference type="HAMAP-Rule" id="MF_03183"/>
    </source>
</evidence>
<keyword evidence="2 8" id="KW-0227">DNA damage</keyword>
<keyword evidence="4 8" id="KW-0234">DNA repair</keyword>
<feature type="compositionally biased region" description="Polar residues" evidence="9">
    <location>
        <begin position="41"/>
        <end position="50"/>
    </location>
</feature>
<dbReference type="GO" id="GO:0006289">
    <property type="term" value="P:nucleotide-excision repair"/>
    <property type="evidence" value="ECO:0007669"/>
    <property type="project" value="TreeGrafter"/>
</dbReference>
<dbReference type="Proteomes" id="UP000245946">
    <property type="component" value="Unassembled WGS sequence"/>
</dbReference>
<evidence type="ECO:0000256" key="7">
    <source>
        <dbReference type="ARBA" id="ARBA00044632"/>
    </source>
</evidence>
<sequence>MASRRVSRALFVPSPRPGAAAAGPSAAAAASVPAAHAYSLRTRSAPSTAPRSDEDEPEDIKPKGKGRQKDGADDAAYSDSAVKRAAPSASPAKRRSSASASPNKKIAGIKRAADSPEPLSPRKTKLPPKLELSQEETLPPPPHWEETLRVLSAQRTRIVAPVDTMGCEENGREERRADAGRERESDEEEKKRERLAVLIGLMLSSQTKDPVTAAAVRALQTGLPGGLHLDALLTVSPELLNGLISKVGFHNRKTHYIRSVAALLASDFGGDVPRTLADLCSLPGVGPKMAFLALQGAWGENVGIGVDTHVHRLTNRLGWGPTKDAEGTRLRLQSFLPKSLHRSINKTLVGFGQIICVPIGPRCDLCDLAPTGLCPSVRTLDPKRAAARVKVELLPLAKEEVKQEEQLEAEAEQQIRAGGVKKEKLAW</sequence>
<dbReference type="Pfam" id="PF00633">
    <property type="entry name" value="HHH"/>
    <property type="match status" value="1"/>
</dbReference>
<evidence type="ECO:0000259" key="10">
    <source>
        <dbReference type="SMART" id="SM00478"/>
    </source>
</evidence>